<evidence type="ECO:0000313" key="2">
    <source>
        <dbReference type="EMBL" id="CAB3801443.1"/>
    </source>
</evidence>
<feature type="signal peptide" evidence="1">
    <location>
        <begin position="1"/>
        <end position="39"/>
    </location>
</feature>
<sequence>MRFASAFKMTRLRPACGARRRGRLPAMLLVAAMSDFVFADTPEPTVPDTSASGDTSQGALPRKPLDIAVSLGAGYDNNVSRARDSIDKLSDESLKGEIAKTFFVPLGNSFQVMLDVYGGAEGFRTYTKLSNLYAGLYGQLQYRPSIAFYAPVVSVFALFEGDQYGSDLRRGYRYSVGGTIDQPVTDRIRVVGTLAHNQRFAKSDVFATIDNAAQLSVNYRTLAGGRFYANVEYRLGDTVSSGRLTLDNIDVANVFVRDDAFNRDNFFSYRFRAHMWFTSLGYVHPIGSNGSLDVSWRYAHATPTEGPNFEGASNVPYVSSQFVITYKHRF</sequence>
<name>A0A6J5GID2_9BURK</name>
<feature type="chain" id="PRO_5027035231" description="Outer membrane protein beta-barrel domain-containing protein" evidence="1">
    <location>
        <begin position="40"/>
        <end position="330"/>
    </location>
</feature>
<evidence type="ECO:0000256" key="1">
    <source>
        <dbReference type="SAM" id="SignalP"/>
    </source>
</evidence>
<keyword evidence="3" id="KW-1185">Reference proteome</keyword>
<protein>
    <recommendedName>
        <fullName evidence="4">Outer membrane protein beta-barrel domain-containing protein</fullName>
    </recommendedName>
</protein>
<dbReference type="AlphaFoldDB" id="A0A6J5GID2"/>
<gene>
    <name evidence="2" type="ORF">LMG27177_05058</name>
</gene>
<dbReference type="EMBL" id="CADIKI010000016">
    <property type="protein sequence ID" value="CAB3801443.1"/>
    <property type="molecule type" value="Genomic_DNA"/>
</dbReference>
<organism evidence="2 3">
    <name type="scientific">Paraburkholderia fynbosensis</name>
    <dbReference type="NCBI Taxonomy" id="1200993"/>
    <lineage>
        <taxon>Bacteria</taxon>
        <taxon>Pseudomonadati</taxon>
        <taxon>Pseudomonadota</taxon>
        <taxon>Betaproteobacteria</taxon>
        <taxon>Burkholderiales</taxon>
        <taxon>Burkholderiaceae</taxon>
        <taxon>Paraburkholderia</taxon>
    </lineage>
</organism>
<keyword evidence="1" id="KW-0732">Signal</keyword>
<evidence type="ECO:0000313" key="3">
    <source>
        <dbReference type="Proteomes" id="UP000494252"/>
    </source>
</evidence>
<dbReference type="Proteomes" id="UP000494252">
    <property type="component" value="Unassembled WGS sequence"/>
</dbReference>
<proteinExistence type="predicted"/>
<evidence type="ECO:0008006" key="4">
    <source>
        <dbReference type="Google" id="ProtNLM"/>
    </source>
</evidence>
<reference evidence="2 3" key="1">
    <citation type="submission" date="2020-04" db="EMBL/GenBank/DDBJ databases">
        <authorList>
            <person name="De Canck E."/>
        </authorList>
    </citation>
    <scope>NUCLEOTIDE SEQUENCE [LARGE SCALE GENOMIC DNA]</scope>
    <source>
        <strain evidence="2 3">LMG 27177</strain>
    </source>
</reference>
<accession>A0A6J5GID2</accession>